<organism evidence="14 15">
    <name type="scientific">Naumovozyma castellii</name>
    <name type="common">Yeast</name>
    <name type="synonym">Saccharomyces castellii</name>
    <dbReference type="NCBI Taxonomy" id="27288"/>
    <lineage>
        <taxon>Eukaryota</taxon>
        <taxon>Fungi</taxon>
        <taxon>Dikarya</taxon>
        <taxon>Ascomycota</taxon>
        <taxon>Saccharomycotina</taxon>
        <taxon>Saccharomycetes</taxon>
        <taxon>Saccharomycetales</taxon>
        <taxon>Saccharomycetaceae</taxon>
        <taxon>Naumovozyma</taxon>
    </lineage>
</organism>
<dbReference type="PANTHER" id="PTHR11851:SF209">
    <property type="entry name" value="CYTOCHROME B-C1 COMPLEX SUBUNIT 2, MITOCHONDRIAL"/>
    <property type="match status" value="1"/>
</dbReference>
<dbReference type="SUPFAM" id="SSF63411">
    <property type="entry name" value="LuxS/MPP-like metallohydrolase"/>
    <property type="match status" value="2"/>
</dbReference>
<dbReference type="InterPro" id="IPR050361">
    <property type="entry name" value="MPP/UQCRC_Complex"/>
</dbReference>
<keyword evidence="7" id="KW-0496">Mitochondrion</keyword>
<dbReference type="GeneID" id="96901565"/>
<keyword evidence="8" id="KW-0472">Membrane</keyword>
<feature type="domain" description="Peptidase M16 N-terminal" evidence="13">
    <location>
        <begin position="26"/>
        <end position="167"/>
    </location>
</feature>
<evidence type="ECO:0000259" key="13">
    <source>
        <dbReference type="Pfam" id="PF00675"/>
    </source>
</evidence>
<dbReference type="PANTHER" id="PTHR11851">
    <property type="entry name" value="METALLOPROTEASE"/>
    <property type="match status" value="1"/>
</dbReference>
<dbReference type="RefSeq" id="XP_003674468.1">
    <property type="nucleotide sequence ID" value="XM_003674420.1"/>
</dbReference>
<reference evidence="14 15" key="1">
    <citation type="journal article" date="2011" name="Proc. Natl. Acad. Sci. U.S.A.">
        <title>Evolutionary erosion of yeast sex chromosomes by mating-type switching accidents.</title>
        <authorList>
            <person name="Gordon J.L."/>
            <person name="Armisen D."/>
            <person name="Proux-Wera E."/>
            <person name="Oheigeartaigh S.S."/>
            <person name="Byrne K.P."/>
            <person name="Wolfe K.H."/>
        </authorList>
    </citation>
    <scope>NUCLEOTIDE SEQUENCE [LARGE SCALE GENOMIC DNA]</scope>
    <source>
        <strain evidence="15">ATCC 76901 / BCRC 22586 / CBS 4309 / NBRC 1992 / NRRL Y-12630</strain>
    </source>
</reference>
<proteinExistence type="inferred from homology"/>
<sequence length="372" mass="41204">MLSASTKSTLNRSLLAIPRRSYNVIASEDASRISTLAVRVNAGSRYATKDGVSHLLSRFNYQDTNDKSALRLVRESELLSGRLESQVCRNYITLKATFLKEHLPYYVNSLANVLYKTSFKKHELVESVLPAANYDLARYEQNPINVAKDLLYNVTFRSGLGNPLLYDGVESVSLEDIQNFADDVYTKENIDIIAKGVNTQDLSKFINDSLFNSLPMGTSKLLGTKQKTYQGEDRVRYIGSSVVSLGIPFNKEAAPQFYALSKYLTSSLSELSPLIHSSSAAVSGENGLFVLNLLDADASVVTENIKKVVQGLRKGINLSKAKDYAKLELELENQLSLVPRDLSFDAVKDFKLEKFNLAAVGDVSKLPFADEL</sequence>
<dbReference type="GO" id="GO:0005743">
    <property type="term" value="C:mitochondrial inner membrane"/>
    <property type="evidence" value="ECO:0007669"/>
    <property type="project" value="UniProtKB-SubCell"/>
</dbReference>
<comment type="subcellular location">
    <subcellularLocation>
        <location evidence="1">Mitochondrion inner membrane</location>
        <topology evidence="1">Peripheral membrane protein</topology>
        <orientation evidence="1">Matrix side</orientation>
    </subcellularLocation>
</comment>
<dbReference type="KEGG" id="ncs:NCAS_0A15320"/>
<protein>
    <recommendedName>
        <fullName evidence="10">Cytochrome b-c1 complex subunit 2, mitochondrial</fullName>
    </recommendedName>
    <alternativeName>
        <fullName evidence="12">Complex III subunit 2</fullName>
    </alternativeName>
    <alternativeName>
        <fullName evidence="11">Core protein II</fullName>
    </alternativeName>
</protein>
<keyword evidence="6" id="KW-0249">Electron transport</keyword>
<dbReference type="OrthoDB" id="6369905at2759"/>
<evidence type="ECO:0000256" key="12">
    <source>
        <dbReference type="ARBA" id="ARBA00041778"/>
    </source>
</evidence>
<dbReference type="InterPro" id="IPR011249">
    <property type="entry name" value="Metalloenz_LuxS/M16"/>
</dbReference>
<dbReference type="FunCoup" id="G0V9D9">
    <property type="interactions" value="351"/>
</dbReference>
<keyword evidence="3" id="KW-0679">Respiratory chain</keyword>
<keyword evidence="5" id="KW-0809">Transit peptide</keyword>
<evidence type="ECO:0000256" key="8">
    <source>
        <dbReference type="ARBA" id="ARBA00023136"/>
    </source>
</evidence>
<evidence type="ECO:0000256" key="5">
    <source>
        <dbReference type="ARBA" id="ARBA00022946"/>
    </source>
</evidence>
<dbReference type="Gene3D" id="3.30.830.10">
    <property type="entry name" value="Metalloenzyme, LuxS/M16 peptidase-like"/>
    <property type="match status" value="2"/>
</dbReference>
<reference key="2">
    <citation type="submission" date="2011-08" db="EMBL/GenBank/DDBJ databases">
        <title>Genome sequence of Naumovozyma castellii.</title>
        <authorList>
            <person name="Gordon J.L."/>
            <person name="Armisen D."/>
            <person name="Proux-Wera E."/>
            <person name="OhEigeartaigh S.S."/>
            <person name="Byrne K.P."/>
            <person name="Wolfe K.H."/>
        </authorList>
    </citation>
    <scope>NUCLEOTIDE SEQUENCE</scope>
    <source>
        <strain>Type strain:CBS 4309</strain>
    </source>
</reference>
<evidence type="ECO:0000256" key="1">
    <source>
        <dbReference type="ARBA" id="ARBA00004443"/>
    </source>
</evidence>
<dbReference type="EMBL" id="HE576752">
    <property type="protein sequence ID" value="CCC68090.1"/>
    <property type="molecule type" value="Genomic_DNA"/>
</dbReference>
<dbReference type="Proteomes" id="UP000001640">
    <property type="component" value="Chromosome 1"/>
</dbReference>
<evidence type="ECO:0000256" key="2">
    <source>
        <dbReference type="ARBA" id="ARBA00022448"/>
    </source>
</evidence>
<name>G0V9D9_NAUCA</name>
<evidence type="ECO:0000256" key="6">
    <source>
        <dbReference type="ARBA" id="ARBA00022982"/>
    </source>
</evidence>
<evidence type="ECO:0000256" key="4">
    <source>
        <dbReference type="ARBA" id="ARBA00022792"/>
    </source>
</evidence>
<dbReference type="OMA" id="YKYQDAG"/>
<dbReference type="InterPro" id="IPR011765">
    <property type="entry name" value="Pept_M16_N"/>
</dbReference>
<dbReference type="GO" id="GO:0046872">
    <property type="term" value="F:metal ion binding"/>
    <property type="evidence" value="ECO:0007669"/>
    <property type="project" value="InterPro"/>
</dbReference>
<dbReference type="AlphaFoldDB" id="G0V9D9"/>
<evidence type="ECO:0000313" key="15">
    <source>
        <dbReference type="Proteomes" id="UP000001640"/>
    </source>
</evidence>
<gene>
    <name evidence="14" type="primary">NCAS0A15320</name>
    <name evidence="14" type="ordered locus">NCAS_0A15320</name>
</gene>
<evidence type="ECO:0000256" key="3">
    <source>
        <dbReference type="ARBA" id="ARBA00022660"/>
    </source>
</evidence>
<dbReference type="HOGENOM" id="CLU_009902_0_1_1"/>
<evidence type="ECO:0000256" key="9">
    <source>
        <dbReference type="ARBA" id="ARBA00038146"/>
    </source>
</evidence>
<keyword evidence="4" id="KW-0999">Mitochondrion inner membrane</keyword>
<dbReference type="FunFam" id="3.30.830.10:FF:000021">
    <property type="entry name" value="Cytochrome b-c1 complex subunit 2"/>
    <property type="match status" value="1"/>
</dbReference>
<keyword evidence="2" id="KW-0813">Transport</keyword>
<dbReference type="STRING" id="1064592.G0V9D9"/>
<comment type="similarity">
    <text evidence="9">Belongs to the peptidase M16 family. UQCRC2/QCR2 subfamily.</text>
</comment>
<evidence type="ECO:0000313" key="14">
    <source>
        <dbReference type="EMBL" id="CCC68090.1"/>
    </source>
</evidence>
<dbReference type="Pfam" id="PF00675">
    <property type="entry name" value="Peptidase_M16"/>
    <property type="match status" value="1"/>
</dbReference>
<dbReference type="InParanoid" id="G0V9D9"/>
<evidence type="ECO:0000256" key="7">
    <source>
        <dbReference type="ARBA" id="ARBA00023128"/>
    </source>
</evidence>
<dbReference type="eggNOG" id="KOG2583">
    <property type="taxonomic scope" value="Eukaryota"/>
</dbReference>
<evidence type="ECO:0000256" key="11">
    <source>
        <dbReference type="ARBA" id="ARBA00041372"/>
    </source>
</evidence>
<keyword evidence="15" id="KW-1185">Reference proteome</keyword>
<accession>G0V9D9</accession>
<evidence type="ECO:0000256" key="10">
    <source>
        <dbReference type="ARBA" id="ARBA00040751"/>
    </source>
</evidence>